<organism evidence="2 3">
    <name type="scientific">Pseudomassariella vexata</name>
    <dbReference type="NCBI Taxonomy" id="1141098"/>
    <lineage>
        <taxon>Eukaryota</taxon>
        <taxon>Fungi</taxon>
        <taxon>Dikarya</taxon>
        <taxon>Ascomycota</taxon>
        <taxon>Pezizomycotina</taxon>
        <taxon>Sordariomycetes</taxon>
        <taxon>Xylariomycetidae</taxon>
        <taxon>Amphisphaeriales</taxon>
        <taxon>Pseudomassariaceae</taxon>
        <taxon>Pseudomassariella</taxon>
    </lineage>
</organism>
<feature type="region of interest" description="Disordered" evidence="1">
    <location>
        <begin position="254"/>
        <end position="288"/>
    </location>
</feature>
<dbReference type="PANTHER" id="PTHR10963">
    <property type="entry name" value="GLYCOSYL HYDROLASE-RELATED"/>
    <property type="match status" value="1"/>
</dbReference>
<reference evidence="2 3" key="1">
    <citation type="submission" date="2016-07" db="EMBL/GenBank/DDBJ databases">
        <title>Pervasive Adenine N6-methylation of Active Genes in Fungi.</title>
        <authorList>
            <consortium name="DOE Joint Genome Institute"/>
            <person name="Mondo S.J."/>
            <person name="Dannebaum R.O."/>
            <person name="Kuo R.C."/>
            <person name="Labutti K."/>
            <person name="Haridas S."/>
            <person name="Kuo A."/>
            <person name="Salamov A."/>
            <person name="Ahrendt S.R."/>
            <person name="Lipzen A."/>
            <person name="Sullivan W."/>
            <person name="Andreopoulos W.B."/>
            <person name="Clum A."/>
            <person name="Lindquist E."/>
            <person name="Daum C."/>
            <person name="Ramamoorthy G.K."/>
            <person name="Gryganskyi A."/>
            <person name="Culley D."/>
            <person name="Magnuson J.K."/>
            <person name="James T.Y."/>
            <person name="O'Malley M.A."/>
            <person name="Stajich J.E."/>
            <person name="Spatafora J.W."/>
            <person name="Visel A."/>
            <person name="Grigoriev I.V."/>
        </authorList>
    </citation>
    <scope>NUCLEOTIDE SEQUENCE [LARGE SCALE GENOMIC DNA]</scope>
    <source>
        <strain evidence="2 3">CBS 129021</strain>
    </source>
</reference>
<dbReference type="GeneID" id="63780020"/>
<dbReference type="PANTHER" id="PTHR10963:SF24">
    <property type="entry name" value="GLYCOSIDASE C21B10.07-RELATED"/>
    <property type="match status" value="1"/>
</dbReference>
<dbReference type="STRING" id="1141098.A0A1Y2E1W5"/>
<sequence>MTYSLSTHYTDQGLLDGFSFFTRRDLSHGFVDYQSRANAEAQGLVSVDEYNRKNLFSAHTLSGCTAPSSVFSGEQGPTNCGPGNNNAGCNYASLGNDSSYGDAFNVEGGGVYALEWNSDGLKIWHFTRSKLPGDIVFAPIIHPDPSSWGPPQAFFGGSSCDTDSFFNMSLVININLCGDYAANVWGVTDKCNELAPGCEEWVAGHPEALLGAYWNVNYIDVYQKVDTTNPAPFPNTTISPTATGISSAMPLNTSAPAPTNTRVVTPHYIDDDPHPGRVRRRAKRSSHH</sequence>
<evidence type="ECO:0000256" key="1">
    <source>
        <dbReference type="SAM" id="MobiDB-lite"/>
    </source>
</evidence>
<gene>
    <name evidence="2" type="ORF">BCR38DRAFT_484914</name>
</gene>
<dbReference type="Pfam" id="PF26113">
    <property type="entry name" value="GH16_XgeA"/>
    <property type="match status" value="1"/>
</dbReference>
<keyword evidence="3" id="KW-1185">Reference proteome</keyword>
<dbReference type="InterPro" id="IPR013320">
    <property type="entry name" value="ConA-like_dom_sf"/>
</dbReference>
<dbReference type="Gene3D" id="2.60.120.200">
    <property type="match status" value="2"/>
</dbReference>
<evidence type="ECO:0000313" key="2">
    <source>
        <dbReference type="EMBL" id="ORY65499.1"/>
    </source>
</evidence>
<name>A0A1Y2E1W5_9PEZI</name>
<dbReference type="Proteomes" id="UP000193689">
    <property type="component" value="Unassembled WGS sequence"/>
</dbReference>
<evidence type="ECO:0000313" key="3">
    <source>
        <dbReference type="Proteomes" id="UP000193689"/>
    </source>
</evidence>
<dbReference type="EMBL" id="MCFJ01000006">
    <property type="protein sequence ID" value="ORY65499.1"/>
    <property type="molecule type" value="Genomic_DNA"/>
</dbReference>
<accession>A0A1Y2E1W5</accession>
<dbReference type="InParanoid" id="A0A1Y2E1W5"/>
<comment type="caution">
    <text evidence="2">The sequence shown here is derived from an EMBL/GenBank/DDBJ whole genome shotgun (WGS) entry which is preliminary data.</text>
</comment>
<evidence type="ECO:0008006" key="4">
    <source>
        <dbReference type="Google" id="ProtNLM"/>
    </source>
</evidence>
<feature type="compositionally biased region" description="Polar residues" evidence="1">
    <location>
        <begin position="254"/>
        <end position="263"/>
    </location>
</feature>
<dbReference type="InterPro" id="IPR050546">
    <property type="entry name" value="Glycosyl_Hydrlase_16"/>
</dbReference>
<dbReference type="GO" id="GO:0009251">
    <property type="term" value="P:glucan catabolic process"/>
    <property type="evidence" value="ECO:0007669"/>
    <property type="project" value="TreeGrafter"/>
</dbReference>
<feature type="compositionally biased region" description="Basic residues" evidence="1">
    <location>
        <begin position="276"/>
        <end position="288"/>
    </location>
</feature>
<protein>
    <recommendedName>
        <fullName evidence="4">GH16 domain-containing protein</fullName>
    </recommendedName>
</protein>
<dbReference type="OrthoDB" id="192832at2759"/>
<proteinExistence type="predicted"/>
<dbReference type="AlphaFoldDB" id="A0A1Y2E1W5"/>
<dbReference type="RefSeq" id="XP_040716651.1">
    <property type="nucleotide sequence ID" value="XM_040863808.1"/>
</dbReference>
<dbReference type="SUPFAM" id="SSF49899">
    <property type="entry name" value="Concanavalin A-like lectins/glucanases"/>
    <property type="match status" value="1"/>
</dbReference>